<dbReference type="PANTHER" id="PTHR30290">
    <property type="entry name" value="PERIPLASMIC BINDING COMPONENT OF ABC TRANSPORTER"/>
    <property type="match status" value="1"/>
</dbReference>
<gene>
    <name evidence="5" type="ORF">H8E19_09580</name>
</gene>
<name>A0A8J6N058_9DELT</name>
<dbReference type="GO" id="GO:0042597">
    <property type="term" value="C:periplasmic space"/>
    <property type="evidence" value="ECO:0007669"/>
    <property type="project" value="UniProtKB-ARBA"/>
</dbReference>
<evidence type="ECO:0000259" key="4">
    <source>
        <dbReference type="Pfam" id="PF00496"/>
    </source>
</evidence>
<evidence type="ECO:0000256" key="2">
    <source>
        <dbReference type="ARBA" id="ARBA00022448"/>
    </source>
</evidence>
<keyword evidence="2" id="KW-0813">Transport</keyword>
<dbReference type="InterPro" id="IPR000914">
    <property type="entry name" value="SBP_5_dom"/>
</dbReference>
<sequence length="714" mass="83331">MTIKRILILVPTLVILFLLQSYLWVPTYEEQTKGNPNRLHEYITASTGDATSLNPIISSNSTSSQIESLVFDSLLDRDEELRFRGRLATSWEISEEAYFYLNPHAVIHHAMTSDAGKTDAEGIVRILREARKRVTDLDPVLKATLNRIKKIMIIPPEKVVTTTHYKPAKEEKEEKEIEVIIQAPARIKLSLTEVDQDLFINLSKILGNDYFASFDGVQYLKTDPLVDKKRLAAYAKEYLPAIEHNPVIIFHLRPGVRFHDGHIFDAGDVRFTYEAIMDPKNLSPRTADYEPIKEVEVLDSLTVRIVYKRLYSPALGTWGMGILPEHILNQEALKKEAERLGKDPDKFSMRQSEFDRHPMGCGPFVFKEWKSDQFIDLDRFEDYWEGSPHYKRYVMRIIPDLLTQEMEFYAGTLDSYQVQPHQVERLKKDPRFQSFSGTSFGYTYIGYNMRRAPFNDVRVRRALGMAIDVNKIIDYVLYNQGERITGPFPKQTDYYDHKVQPLPYDPKGALDLLKEAGWLRNEEGWLEKDGKRLEFTLITNSGNDIRKAILAIAQDGWKQIGVNVRTDILEWSVFIQERVHKLDFDALILGWVMGIDPDLYQIWYSNQTHPYQLNFVGFENREADDLIIKIRQEYDFEKQVEFCHRLHKIIAREQPYTFLYVGKWTAVLDKRIVIKDFDEDGVMLYKKIKPTKTGDYTFHFNRWLKIPEMPQLLD</sequence>
<dbReference type="PIRSF" id="PIRSF002741">
    <property type="entry name" value="MppA"/>
    <property type="match status" value="1"/>
</dbReference>
<dbReference type="Gene3D" id="3.90.76.10">
    <property type="entry name" value="Dipeptide-binding Protein, Domain 1"/>
    <property type="match status" value="1"/>
</dbReference>
<dbReference type="InterPro" id="IPR039424">
    <property type="entry name" value="SBP_5"/>
</dbReference>
<dbReference type="InterPro" id="IPR030678">
    <property type="entry name" value="Peptide/Ni-bd"/>
</dbReference>
<evidence type="ECO:0000313" key="5">
    <source>
        <dbReference type="EMBL" id="MBC8177641.1"/>
    </source>
</evidence>
<dbReference type="EMBL" id="JACNJD010000222">
    <property type="protein sequence ID" value="MBC8177641.1"/>
    <property type="molecule type" value="Genomic_DNA"/>
</dbReference>
<dbReference type="Pfam" id="PF00496">
    <property type="entry name" value="SBP_bac_5"/>
    <property type="match status" value="1"/>
</dbReference>
<evidence type="ECO:0000256" key="3">
    <source>
        <dbReference type="ARBA" id="ARBA00022729"/>
    </source>
</evidence>
<dbReference type="GO" id="GO:0015833">
    <property type="term" value="P:peptide transport"/>
    <property type="evidence" value="ECO:0007669"/>
    <property type="project" value="TreeGrafter"/>
</dbReference>
<protein>
    <submittedName>
        <fullName evidence="5">Peptide ABC transporter substrate-binding protein</fullName>
    </submittedName>
</protein>
<proteinExistence type="inferred from homology"/>
<dbReference type="SUPFAM" id="SSF53850">
    <property type="entry name" value="Periplasmic binding protein-like II"/>
    <property type="match status" value="2"/>
</dbReference>
<keyword evidence="3" id="KW-0732">Signal</keyword>
<comment type="caution">
    <text evidence="5">The sequence shown here is derived from an EMBL/GenBank/DDBJ whole genome shotgun (WGS) entry which is preliminary data.</text>
</comment>
<dbReference type="Proteomes" id="UP000650524">
    <property type="component" value="Unassembled WGS sequence"/>
</dbReference>
<feature type="domain" description="Solute-binding protein family 5" evidence="4">
    <location>
        <begin position="247"/>
        <end position="605"/>
    </location>
</feature>
<organism evidence="5 6">
    <name type="scientific">Candidatus Desulfacyla euxinica</name>
    <dbReference type="NCBI Taxonomy" id="2841693"/>
    <lineage>
        <taxon>Bacteria</taxon>
        <taxon>Deltaproteobacteria</taxon>
        <taxon>Candidatus Desulfacyla</taxon>
    </lineage>
</organism>
<accession>A0A8J6N058</accession>
<dbReference type="GO" id="GO:1904680">
    <property type="term" value="F:peptide transmembrane transporter activity"/>
    <property type="evidence" value="ECO:0007669"/>
    <property type="project" value="TreeGrafter"/>
</dbReference>
<dbReference type="Gene3D" id="3.40.190.10">
    <property type="entry name" value="Periplasmic binding protein-like II"/>
    <property type="match status" value="2"/>
</dbReference>
<evidence type="ECO:0000256" key="1">
    <source>
        <dbReference type="ARBA" id="ARBA00005695"/>
    </source>
</evidence>
<dbReference type="PANTHER" id="PTHR30290:SF9">
    <property type="entry name" value="OLIGOPEPTIDE-BINDING PROTEIN APPA"/>
    <property type="match status" value="1"/>
</dbReference>
<reference evidence="5 6" key="1">
    <citation type="submission" date="2020-08" db="EMBL/GenBank/DDBJ databases">
        <title>Bridging the membrane lipid divide: bacteria of the FCB group superphylum have the potential to synthesize archaeal ether lipids.</title>
        <authorList>
            <person name="Villanueva L."/>
            <person name="Von Meijenfeldt F.A.B."/>
            <person name="Westbye A.B."/>
            <person name="Yadav S."/>
            <person name="Hopmans E.C."/>
            <person name="Dutilh B.E."/>
            <person name="Sinninghe Damste J.S."/>
        </authorList>
    </citation>
    <scope>NUCLEOTIDE SEQUENCE [LARGE SCALE GENOMIC DNA]</scope>
    <source>
        <strain evidence="5">NIOZ-UU27</strain>
    </source>
</reference>
<dbReference type="AlphaFoldDB" id="A0A8J6N058"/>
<comment type="similarity">
    <text evidence="1">Belongs to the bacterial solute-binding protein 5 family.</text>
</comment>
<dbReference type="Gene3D" id="3.10.105.10">
    <property type="entry name" value="Dipeptide-binding Protein, Domain 3"/>
    <property type="match status" value="1"/>
</dbReference>
<dbReference type="GO" id="GO:0043190">
    <property type="term" value="C:ATP-binding cassette (ABC) transporter complex"/>
    <property type="evidence" value="ECO:0007669"/>
    <property type="project" value="InterPro"/>
</dbReference>
<evidence type="ECO:0000313" key="6">
    <source>
        <dbReference type="Proteomes" id="UP000650524"/>
    </source>
</evidence>